<dbReference type="Proteomes" id="UP000436468">
    <property type="component" value="Unassembled WGS sequence"/>
</dbReference>
<evidence type="ECO:0000313" key="1">
    <source>
        <dbReference type="EMBL" id="MVT64630.1"/>
    </source>
</evidence>
<comment type="caution">
    <text evidence="1">The sequence shown here is derived from an EMBL/GenBank/DDBJ whole genome shotgun (WGS) entry which is preliminary data.</text>
</comment>
<evidence type="ECO:0000313" key="2">
    <source>
        <dbReference type="Proteomes" id="UP000436468"/>
    </source>
</evidence>
<dbReference type="RefSeq" id="WP_157341686.1">
    <property type="nucleotide sequence ID" value="NZ_WQNF01000003.1"/>
</dbReference>
<gene>
    <name evidence="1" type="ORF">GPL21_05810</name>
</gene>
<dbReference type="AlphaFoldDB" id="A0A844SQ97"/>
<protein>
    <submittedName>
        <fullName evidence="1">Uncharacterized protein</fullName>
    </submittedName>
</protein>
<proteinExistence type="predicted"/>
<keyword evidence="2" id="KW-1185">Reference proteome</keyword>
<name>A0A844SQ97_9BRAD</name>
<reference evidence="1 2" key="1">
    <citation type="submission" date="2019-12" db="EMBL/GenBank/DDBJ databases">
        <title>Draft genome sequences Bradyrhizobium cajani AMBPC1010, Bradyrhizobium pachyrhizi AMBPC1040 and Bradyrhizobium yuanmingense ALSPC3051, three plant growth promoting strains isolated from nodules of Cajanus cajan L. in Dominican Republic.</title>
        <authorList>
            <person name="Flores-Felix J.D."/>
            <person name="Araujo J."/>
            <person name="Diaz-Alcantara C."/>
            <person name="Gonzalez-Andres F."/>
            <person name="Velazquez E."/>
        </authorList>
    </citation>
    <scope>NUCLEOTIDE SEQUENCE [LARGE SCALE GENOMIC DNA]</scope>
    <source>
        <strain evidence="1 2">1040</strain>
    </source>
</reference>
<organism evidence="1 2">
    <name type="scientific">Bradyrhizobium pachyrhizi</name>
    <dbReference type="NCBI Taxonomy" id="280333"/>
    <lineage>
        <taxon>Bacteria</taxon>
        <taxon>Pseudomonadati</taxon>
        <taxon>Pseudomonadota</taxon>
        <taxon>Alphaproteobacteria</taxon>
        <taxon>Hyphomicrobiales</taxon>
        <taxon>Nitrobacteraceae</taxon>
        <taxon>Bradyrhizobium</taxon>
    </lineage>
</organism>
<accession>A0A844SQ97</accession>
<dbReference type="EMBL" id="WQNF01000003">
    <property type="protein sequence ID" value="MVT64630.1"/>
    <property type="molecule type" value="Genomic_DNA"/>
</dbReference>
<sequence>MNKDALISRLAAEIDEVSDHSAALSDEERQRKMAELSASRLAAQRLEAELTWRAMHDGAAIIPRADLETAAVLGVKLVSAAPAVPREDEGQAGIVHRVGP</sequence>